<protein>
    <recommendedName>
        <fullName evidence="1">Metallo-beta-lactamase domain-containing protein</fullName>
    </recommendedName>
</protein>
<feature type="domain" description="Metallo-beta-lactamase" evidence="1">
    <location>
        <begin position="30"/>
        <end position="223"/>
    </location>
</feature>
<dbReference type="SUPFAM" id="SSF56281">
    <property type="entry name" value="Metallo-hydrolase/oxidoreductase"/>
    <property type="match status" value="1"/>
</dbReference>
<dbReference type="AlphaFoldDB" id="A0A918KAI7"/>
<comment type="caution">
    <text evidence="2">The sequence shown here is derived from an EMBL/GenBank/DDBJ whole genome shotgun (WGS) entry which is preliminary data.</text>
</comment>
<dbReference type="Gene3D" id="3.60.15.10">
    <property type="entry name" value="Ribonuclease Z/Hydroxyacylglutathione hydrolase-like"/>
    <property type="match status" value="1"/>
</dbReference>
<dbReference type="SMART" id="SM00849">
    <property type="entry name" value="Lactamase_B"/>
    <property type="match status" value="1"/>
</dbReference>
<evidence type="ECO:0000313" key="2">
    <source>
        <dbReference type="EMBL" id="GGX57017.1"/>
    </source>
</evidence>
<dbReference type="EMBL" id="BMXR01000006">
    <property type="protein sequence ID" value="GGX57017.1"/>
    <property type="molecule type" value="Genomic_DNA"/>
</dbReference>
<dbReference type="PANTHER" id="PTHR43717">
    <property type="entry name" value="ANAEROBIC NITRIC OXIDE REDUCTASE FLAVORUBREDOXIN"/>
    <property type="match status" value="1"/>
</dbReference>
<accession>A0A918KAI7</accession>
<reference evidence="2" key="2">
    <citation type="submission" date="2020-09" db="EMBL/GenBank/DDBJ databases">
        <authorList>
            <person name="Sun Q."/>
            <person name="Kim S."/>
        </authorList>
    </citation>
    <scope>NUCLEOTIDE SEQUENCE</scope>
    <source>
        <strain evidence="2">KCTC 22169</strain>
    </source>
</reference>
<gene>
    <name evidence="2" type="ORF">GCM10007392_25640</name>
</gene>
<evidence type="ECO:0000259" key="1">
    <source>
        <dbReference type="SMART" id="SM00849"/>
    </source>
</evidence>
<evidence type="ECO:0000313" key="3">
    <source>
        <dbReference type="Proteomes" id="UP000626148"/>
    </source>
</evidence>
<organism evidence="2 3">
    <name type="scientific">Saccharospirillum salsuginis</name>
    <dbReference type="NCBI Taxonomy" id="418750"/>
    <lineage>
        <taxon>Bacteria</taxon>
        <taxon>Pseudomonadati</taxon>
        <taxon>Pseudomonadota</taxon>
        <taxon>Gammaproteobacteria</taxon>
        <taxon>Oceanospirillales</taxon>
        <taxon>Saccharospirillaceae</taxon>
        <taxon>Saccharospirillum</taxon>
    </lineage>
</organism>
<dbReference type="InterPro" id="IPR036866">
    <property type="entry name" value="RibonucZ/Hydroxyglut_hydro"/>
</dbReference>
<dbReference type="PANTHER" id="PTHR43717:SF1">
    <property type="entry name" value="ANAEROBIC NITRIC OXIDE REDUCTASE FLAVORUBREDOXIN"/>
    <property type="match status" value="1"/>
</dbReference>
<dbReference type="Proteomes" id="UP000626148">
    <property type="component" value="Unassembled WGS sequence"/>
</dbReference>
<dbReference type="Pfam" id="PF19583">
    <property type="entry name" value="ODP"/>
    <property type="match status" value="1"/>
</dbReference>
<dbReference type="InterPro" id="IPR001279">
    <property type="entry name" value="Metallo-B-lactamas"/>
</dbReference>
<name>A0A918KAI7_9GAMM</name>
<sequence length="262" mass="28771">MNTAIEHRKVGPNTYLIGGYIPVPGMGVLPVNAYVIRADEPVLIDTGLAAMREDFLSHLAEVIDPQALRWIWITHTDPDHLGNLAAVLEQAPQARVVTNFLGMGKLGLLQHQVDRVHLLNPGQSLNVGDRQLRAVQPPTYDAPETCAVYDLKDRTQYSSDCLGAVLREPARAASDIDPDALREGLVAWAHIDAPWLAQIDPLRFDAALREIEHLGVDRVLGSHLPPAEWMTETLLGYLESARHVTPAEAPDQAALEQMMAQA</sequence>
<proteinExistence type="predicted"/>
<dbReference type="RefSeq" id="WP_189609237.1">
    <property type="nucleotide sequence ID" value="NZ_BMXR01000006.1"/>
</dbReference>
<reference evidence="2" key="1">
    <citation type="journal article" date="2014" name="Int. J. Syst. Evol. Microbiol.">
        <title>Complete genome sequence of Corynebacterium casei LMG S-19264T (=DSM 44701T), isolated from a smear-ripened cheese.</title>
        <authorList>
            <consortium name="US DOE Joint Genome Institute (JGI-PGF)"/>
            <person name="Walter F."/>
            <person name="Albersmeier A."/>
            <person name="Kalinowski J."/>
            <person name="Ruckert C."/>
        </authorList>
    </citation>
    <scope>NUCLEOTIDE SEQUENCE</scope>
    <source>
        <strain evidence="2">KCTC 22169</strain>
    </source>
</reference>
<dbReference type="InterPro" id="IPR045761">
    <property type="entry name" value="ODP_dom"/>
</dbReference>
<keyword evidence="3" id="KW-1185">Reference proteome</keyword>